<dbReference type="Pfam" id="PF00233">
    <property type="entry name" value="PDEase_I"/>
    <property type="match status" value="1"/>
</dbReference>
<proteinExistence type="predicted"/>
<evidence type="ECO:0000313" key="5">
    <source>
        <dbReference type="EMBL" id="KXS13528.1"/>
    </source>
</evidence>
<dbReference type="InterPro" id="IPR002073">
    <property type="entry name" value="PDEase_catalytic_dom"/>
</dbReference>
<keyword evidence="6" id="KW-1185">Reference proteome</keyword>
<dbReference type="InterPro" id="IPR023088">
    <property type="entry name" value="PDEase"/>
</dbReference>
<dbReference type="EMBL" id="KQ965777">
    <property type="protein sequence ID" value="KXS13528.1"/>
    <property type="molecule type" value="Genomic_DNA"/>
</dbReference>
<protein>
    <submittedName>
        <fullName evidence="5">HD-domain/PDEase-like protein</fullName>
    </submittedName>
</protein>
<sequence>MHATDVLHGVHWVLGLDTIATQTSPLELLSAYVAAIIHGKLLSEVSLRCFHLTEVNSAKDYDHPGVNNNFLINSRHPKSVLYNDRSILENHHAASAFAVMSEPQNNFLENLSPADYKTLRATVIDMVLATDLAHHFAILSSFKAKMAARNFDWRSVTDDRKLLFQLAIKMGDVSNPAKPWYLYSKWVDRIFEEFFNQGDKERELGLPISPFMDRTNCNFANCQLSFIDFIVSPLFDAFNTLIPIPTILEYMKQNRSRW</sequence>
<evidence type="ECO:0000256" key="1">
    <source>
        <dbReference type="ARBA" id="ARBA00022723"/>
    </source>
</evidence>
<dbReference type="PRINTS" id="PR00387">
    <property type="entry name" value="PDIESTERASE1"/>
</dbReference>
<reference evidence="5 6" key="1">
    <citation type="journal article" date="2015" name="Genome Biol. Evol.">
        <title>Phylogenomic analyses indicate that early fungi evolved digesting cell walls of algal ancestors of land plants.</title>
        <authorList>
            <person name="Chang Y."/>
            <person name="Wang S."/>
            <person name="Sekimoto S."/>
            <person name="Aerts A.L."/>
            <person name="Choi C."/>
            <person name="Clum A."/>
            <person name="LaButti K.M."/>
            <person name="Lindquist E.A."/>
            <person name="Yee Ngan C."/>
            <person name="Ohm R.A."/>
            <person name="Salamov A.A."/>
            <person name="Grigoriev I.V."/>
            <person name="Spatafora J.W."/>
            <person name="Berbee M.L."/>
        </authorList>
    </citation>
    <scope>NUCLEOTIDE SEQUENCE [LARGE SCALE GENOMIC DNA]</scope>
    <source>
        <strain evidence="5 6">JEL478</strain>
    </source>
</reference>
<dbReference type="GO" id="GO:0046872">
    <property type="term" value="F:metal ion binding"/>
    <property type="evidence" value="ECO:0007669"/>
    <property type="project" value="UniProtKB-KW"/>
</dbReference>
<dbReference type="OMA" id="EHFDEYN"/>
<dbReference type="Proteomes" id="UP000070544">
    <property type="component" value="Unassembled WGS sequence"/>
</dbReference>
<name>A0A139AA07_GONPJ</name>
<gene>
    <name evidence="5" type="ORF">M427DRAFT_100515</name>
</gene>
<feature type="binding site" evidence="3">
    <location>
        <position position="2"/>
    </location>
    <ligand>
        <name>Zn(2+)</name>
        <dbReference type="ChEBI" id="CHEBI:29105"/>
        <label>1</label>
    </ligand>
</feature>
<keyword evidence="2" id="KW-0378">Hydrolase</keyword>
<feature type="binding site" evidence="3">
    <location>
        <position position="60"/>
    </location>
    <ligand>
        <name>Zn(2+)</name>
        <dbReference type="ChEBI" id="CHEBI:29105"/>
        <label>1</label>
    </ligand>
</feature>
<keyword evidence="1 3" id="KW-0479">Metal-binding</keyword>
<feature type="binding site" evidence="3">
    <location>
        <position position="172"/>
    </location>
    <ligand>
        <name>Zn(2+)</name>
        <dbReference type="ChEBI" id="CHEBI:29105"/>
        <label>1</label>
    </ligand>
</feature>
<evidence type="ECO:0000256" key="3">
    <source>
        <dbReference type="PIRSR" id="PIRSR623088-3"/>
    </source>
</evidence>
<organism evidence="5 6">
    <name type="scientific">Gonapodya prolifera (strain JEL478)</name>
    <name type="common">Monoblepharis prolifera</name>
    <dbReference type="NCBI Taxonomy" id="1344416"/>
    <lineage>
        <taxon>Eukaryota</taxon>
        <taxon>Fungi</taxon>
        <taxon>Fungi incertae sedis</taxon>
        <taxon>Chytridiomycota</taxon>
        <taxon>Chytridiomycota incertae sedis</taxon>
        <taxon>Monoblepharidomycetes</taxon>
        <taxon>Monoblepharidales</taxon>
        <taxon>Gonapodyaceae</taxon>
        <taxon>Gonapodya</taxon>
    </lineage>
</organism>
<evidence type="ECO:0000313" key="6">
    <source>
        <dbReference type="Proteomes" id="UP000070544"/>
    </source>
</evidence>
<feature type="non-terminal residue" evidence="5">
    <location>
        <position position="258"/>
    </location>
</feature>
<dbReference type="PROSITE" id="PS51845">
    <property type="entry name" value="PDEASE_I_2"/>
    <property type="match status" value="1"/>
</dbReference>
<dbReference type="PANTHER" id="PTHR11347">
    <property type="entry name" value="CYCLIC NUCLEOTIDE PHOSPHODIESTERASE"/>
    <property type="match status" value="1"/>
</dbReference>
<dbReference type="OrthoDB" id="546632at2759"/>
<feature type="domain" description="PDEase" evidence="4">
    <location>
        <begin position="1"/>
        <end position="258"/>
    </location>
</feature>
<feature type="binding site" evidence="3">
    <location>
        <position position="38"/>
    </location>
    <ligand>
        <name>Zn(2+)</name>
        <dbReference type="ChEBI" id="CHEBI:29105"/>
        <label>1</label>
    </ligand>
</feature>
<dbReference type="Gene3D" id="1.10.1300.10">
    <property type="entry name" value="3'5'-cyclic nucleotide phosphodiesterase, catalytic domain"/>
    <property type="match status" value="1"/>
</dbReference>
<evidence type="ECO:0000256" key="2">
    <source>
        <dbReference type="ARBA" id="ARBA00022801"/>
    </source>
</evidence>
<dbReference type="GO" id="GO:0007165">
    <property type="term" value="P:signal transduction"/>
    <property type="evidence" value="ECO:0007669"/>
    <property type="project" value="InterPro"/>
</dbReference>
<dbReference type="SUPFAM" id="SSF109604">
    <property type="entry name" value="HD-domain/PDEase-like"/>
    <property type="match status" value="1"/>
</dbReference>
<dbReference type="InterPro" id="IPR036971">
    <property type="entry name" value="PDEase_catalytic_dom_sf"/>
</dbReference>
<dbReference type="GO" id="GO:0004114">
    <property type="term" value="F:3',5'-cyclic-nucleotide phosphodiesterase activity"/>
    <property type="evidence" value="ECO:0007669"/>
    <property type="project" value="InterPro"/>
</dbReference>
<evidence type="ECO:0000259" key="4">
    <source>
        <dbReference type="PROSITE" id="PS51845"/>
    </source>
</evidence>
<dbReference type="STRING" id="1344416.A0A139AA07"/>
<dbReference type="AlphaFoldDB" id="A0A139AA07"/>
<feature type="binding site" evidence="3">
    <location>
        <position position="60"/>
    </location>
    <ligand>
        <name>Zn(2+)</name>
        <dbReference type="ChEBI" id="CHEBI:29105"/>
        <label>2</label>
    </ligand>
</feature>
<accession>A0A139AA07</accession>